<dbReference type="InterPro" id="IPR050248">
    <property type="entry name" value="Polysacc_deacetylase_ArnD"/>
</dbReference>
<dbReference type="GO" id="GO:0016810">
    <property type="term" value="F:hydrolase activity, acting on carbon-nitrogen (but not peptide) bonds"/>
    <property type="evidence" value="ECO:0007669"/>
    <property type="project" value="InterPro"/>
</dbReference>
<dbReference type="PANTHER" id="PTHR10587">
    <property type="entry name" value="GLYCOSYL TRANSFERASE-RELATED"/>
    <property type="match status" value="1"/>
</dbReference>
<evidence type="ECO:0000259" key="1">
    <source>
        <dbReference type="PROSITE" id="PS51677"/>
    </source>
</evidence>
<protein>
    <submittedName>
        <fullName evidence="2">Polysaccharide deacetylase</fullName>
    </submittedName>
</protein>
<dbReference type="InterPro" id="IPR011330">
    <property type="entry name" value="Glyco_hydro/deAcase_b/a-brl"/>
</dbReference>
<dbReference type="CDD" id="cd10917">
    <property type="entry name" value="CE4_NodB_like_6s_7s"/>
    <property type="match status" value="1"/>
</dbReference>
<reference evidence="2" key="1">
    <citation type="journal article" date="2015" name="Proc. Natl. Acad. Sci. U.S.A.">
        <title>Networks of energetic and metabolic interactions define dynamics in microbial communities.</title>
        <authorList>
            <person name="Embree M."/>
            <person name="Liu J.K."/>
            <person name="Al-Bassam M.M."/>
            <person name="Zengler K."/>
        </authorList>
    </citation>
    <scope>NUCLEOTIDE SEQUENCE</scope>
</reference>
<comment type="caution">
    <text evidence="2">The sequence shown here is derived from an EMBL/GenBank/DDBJ whole genome shotgun (WGS) entry which is preliminary data.</text>
</comment>
<organism evidence="2">
    <name type="scientific">hydrocarbon metagenome</name>
    <dbReference type="NCBI Taxonomy" id="938273"/>
    <lineage>
        <taxon>unclassified sequences</taxon>
        <taxon>metagenomes</taxon>
        <taxon>ecological metagenomes</taxon>
    </lineage>
</organism>
<dbReference type="InterPro" id="IPR002509">
    <property type="entry name" value="NODB_dom"/>
</dbReference>
<dbReference type="Pfam" id="PF01522">
    <property type="entry name" value="Polysacc_deac_1"/>
    <property type="match status" value="1"/>
</dbReference>
<name>A0A0W8FXH9_9ZZZZ</name>
<accession>A0A0W8FXH9</accession>
<feature type="domain" description="NodB homology" evidence="1">
    <location>
        <begin position="26"/>
        <end position="205"/>
    </location>
</feature>
<dbReference type="PROSITE" id="PS51677">
    <property type="entry name" value="NODB"/>
    <property type="match status" value="1"/>
</dbReference>
<dbReference type="SUPFAM" id="SSF88713">
    <property type="entry name" value="Glycoside hydrolase/deacetylase"/>
    <property type="match status" value="1"/>
</dbReference>
<evidence type="ECO:0000313" key="2">
    <source>
        <dbReference type="EMBL" id="KUG25556.1"/>
    </source>
</evidence>
<gene>
    <name evidence="2" type="ORF">ASZ90_004622</name>
</gene>
<dbReference type="AlphaFoldDB" id="A0A0W8FXH9"/>
<dbReference type="EMBL" id="LNQE01000654">
    <property type="protein sequence ID" value="KUG25556.1"/>
    <property type="molecule type" value="Genomic_DNA"/>
</dbReference>
<sequence length="212" mass="24604">MRKYFYAPPKVLKKIYPNSIWTSLNNKVLITFDDGPTPQVTSEVLKQLDKYNIKSVFFCQGENLDGNSKIINEILERGHIIGAHGWHHNKITKMTNAKILDDISKMNEILSSQYNYEIKYFRAPYGRIYPYQASMLGKIGIKNVMWSLVTYDYESDFNKVKYAVDNYLSSNSIVVLHDSFSSHKILSKSIDYLYESIQKNNFEIGTPEECLK</sequence>
<proteinExistence type="predicted"/>
<dbReference type="GO" id="GO:0005975">
    <property type="term" value="P:carbohydrate metabolic process"/>
    <property type="evidence" value="ECO:0007669"/>
    <property type="project" value="InterPro"/>
</dbReference>
<dbReference type="Gene3D" id="3.20.20.370">
    <property type="entry name" value="Glycoside hydrolase/deacetylase"/>
    <property type="match status" value="1"/>
</dbReference>